<comment type="subcellular location">
    <subcellularLocation>
        <location evidence="1">Membrane</location>
        <topology evidence="1">Multi-pass membrane protein</topology>
    </subcellularLocation>
</comment>
<keyword evidence="3 6" id="KW-0812">Transmembrane</keyword>
<evidence type="ECO:0000256" key="1">
    <source>
        <dbReference type="ARBA" id="ARBA00004141"/>
    </source>
</evidence>
<evidence type="ECO:0000256" key="3">
    <source>
        <dbReference type="ARBA" id="ARBA00022692"/>
    </source>
</evidence>
<sequence length="273" mass="30506">MNKFQGHAVTGTFFFLFGTWWTFAMWLNYVRKRENKQRYLSRCSYAVPGLPRKLSIEGIVKIIGASVCLASDLSHIFRIDHSLNAESVQHNSMYAFFLLNGVVDVMYNAGFPLPPHADYVALLLTITSEGLMFHLHLQGKPLLNVMIHTLLVYTSVALVVSIVAEMCRPRSVLASLGRAYVCVLHGTWLLQIGFILYNPLPGYKPWEVDSHMDLMLAASVFTWHMMAVLVYVGALGAVAWAVNRTCGRFCSDVVSVDAEEVGDLHEALLKHGV</sequence>
<proteinExistence type="inferred from homology"/>
<comment type="caution">
    <text evidence="7">The sequence shown here is derived from an EMBL/GenBank/DDBJ whole genome shotgun (WGS) entry which is preliminary data.</text>
</comment>
<reference evidence="7" key="2">
    <citation type="submission" date="2021-09" db="EMBL/GenBank/DDBJ databases">
        <authorList>
            <person name="Jia N."/>
            <person name="Wang J."/>
            <person name="Shi W."/>
            <person name="Du L."/>
            <person name="Sun Y."/>
            <person name="Zhan W."/>
            <person name="Jiang J."/>
            <person name="Wang Q."/>
            <person name="Zhang B."/>
            <person name="Ji P."/>
            <person name="Sakyi L.B."/>
            <person name="Cui X."/>
            <person name="Yuan T."/>
            <person name="Jiang B."/>
            <person name="Yang W."/>
            <person name="Lam T.T.-Y."/>
            <person name="Chang Q."/>
            <person name="Ding S."/>
            <person name="Wang X."/>
            <person name="Zhu J."/>
            <person name="Ruan X."/>
            <person name="Zhao L."/>
            <person name="Wei J."/>
            <person name="Que T."/>
            <person name="Du C."/>
            <person name="Cheng J."/>
            <person name="Dai P."/>
            <person name="Han X."/>
            <person name="Huang E."/>
            <person name="Gao Y."/>
            <person name="Liu J."/>
            <person name="Shao H."/>
            <person name="Ye R."/>
            <person name="Li L."/>
            <person name="Wei W."/>
            <person name="Wang X."/>
            <person name="Wang C."/>
            <person name="Huo Q."/>
            <person name="Li W."/>
            <person name="Guo W."/>
            <person name="Chen H."/>
            <person name="Chen S."/>
            <person name="Zhou L."/>
            <person name="Zhou L."/>
            <person name="Ni X."/>
            <person name="Tian J."/>
            <person name="Zhou Y."/>
            <person name="Sheng Y."/>
            <person name="Liu T."/>
            <person name="Pan Y."/>
            <person name="Xia L."/>
            <person name="Li J."/>
            <person name="Zhao F."/>
            <person name="Cao W."/>
        </authorList>
    </citation>
    <scope>NUCLEOTIDE SEQUENCE</scope>
    <source>
        <strain evidence="7">Rsan-2018</strain>
        <tissue evidence="7">Larvae</tissue>
    </source>
</reference>
<evidence type="ECO:0000256" key="4">
    <source>
        <dbReference type="ARBA" id="ARBA00022989"/>
    </source>
</evidence>
<evidence type="ECO:0000256" key="2">
    <source>
        <dbReference type="ARBA" id="ARBA00006948"/>
    </source>
</evidence>
<dbReference type="OrthoDB" id="6504688at2759"/>
<evidence type="ECO:0008006" key="9">
    <source>
        <dbReference type="Google" id="ProtNLM"/>
    </source>
</evidence>
<feature type="transmembrane region" description="Helical" evidence="6">
    <location>
        <begin position="91"/>
        <end position="107"/>
    </location>
</feature>
<dbReference type="InterPro" id="IPR042127">
    <property type="entry name" value="TMEM45"/>
</dbReference>
<dbReference type="PANTHER" id="PTHR16007:SF15">
    <property type="entry name" value="TRANSMEMBRANE PROTEIN 45B"/>
    <property type="match status" value="1"/>
</dbReference>
<feature type="transmembrane region" description="Helical" evidence="6">
    <location>
        <begin position="220"/>
        <end position="242"/>
    </location>
</feature>
<dbReference type="GO" id="GO:0016020">
    <property type="term" value="C:membrane"/>
    <property type="evidence" value="ECO:0007669"/>
    <property type="project" value="UniProtKB-SubCell"/>
</dbReference>
<feature type="transmembrane region" description="Helical" evidence="6">
    <location>
        <begin position="179"/>
        <end position="200"/>
    </location>
</feature>
<feature type="transmembrane region" description="Helical" evidence="6">
    <location>
        <begin position="143"/>
        <end position="167"/>
    </location>
</feature>
<organism evidence="7 8">
    <name type="scientific">Rhipicephalus sanguineus</name>
    <name type="common">Brown dog tick</name>
    <name type="synonym">Ixodes sanguineus</name>
    <dbReference type="NCBI Taxonomy" id="34632"/>
    <lineage>
        <taxon>Eukaryota</taxon>
        <taxon>Metazoa</taxon>
        <taxon>Ecdysozoa</taxon>
        <taxon>Arthropoda</taxon>
        <taxon>Chelicerata</taxon>
        <taxon>Arachnida</taxon>
        <taxon>Acari</taxon>
        <taxon>Parasitiformes</taxon>
        <taxon>Ixodida</taxon>
        <taxon>Ixodoidea</taxon>
        <taxon>Ixodidae</taxon>
        <taxon>Rhipicephalinae</taxon>
        <taxon>Rhipicephalus</taxon>
        <taxon>Rhipicephalus</taxon>
    </lineage>
</organism>
<evidence type="ECO:0000256" key="6">
    <source>
        <dbReference type="SAM" id="Phobius"/>
    </source>
</evidence>
<accession>A0A9D4SQI0</accession>
<evidence type="ECO:0000313" key="8">
    <source>
        <dbReference type="Proteomes" id="UP000821837"/>
    </source>
</evidence>
<dbReference type="VEuPathDB" id="VectorBase:RSAN_045277"/>
<dbReference type="EMBL" id="JABSTV010001254">
    <property type="protein sequence ID" value="KAH7939217.1"/>
    <property type="molecule type" value="Genomic_DNA"/>
</dbReference>
<dbReference type="Proteomes" id="UP000821837">
    <property type="component" value="Chromosome 8"/>
</dbReference>
<feature type="transmembrane region" description="Helical" evidence="6">
    <location>
        <begin position="12"/>
        <end position="30"/>
    </location>
</feature>
<keyword evidence="8" id="KW-1185">Reference proteome</keyword>
<comment type="similarity">
    <text evidence="2">Belongs to the TMEM45 family.</text>
</comment>
<reference evidence="7" key="1">
    <citation type="journal article" date="2020" name="Cell">
        <title>Large-Scale Comparative Analyses of Tick Genomes Elucidate Their Genetic Diversity and Vector Capacities.</title>
        <authorList>
            <consortium name="Tick Genome and Microbiome Consortium (TIGMIC)"/>
            <person name="Jia N."/>
            <person name="Wang J."/>
            <person name="Shi W."/>
            <person name="Du L."/>
            <person name="Sun Y."/>
            <person name="Zhan W."/>
            <person name="Jiang J.F."/>
            <person name="Wang Q."/>
            <person name="Zhang B."/>
            <person name="Ji P."/>
            <person name="Bell-Sakyi L."/>
            <person name="Cui X.M."/>
            <person name="Yuan T.T."/>
            <person name="Jiang B.G."/>
            <person name="Yang W.F."/>
            <person name="Lam T.T."/>
            <person name="Chang Q.C."/>
            <person name="Ding S.J."/>
            <person name="Wang X.J."/>
            <person name="Zhu J.G."/>
            <person name="Ruan X.D."/>
            <person name="Zhao L."/>
            <person name="Wei J.T."/>
            <person name="Ye R.Z."/>
            <person name="Que T.C."/>
            <person name="Du C.H."/>
            <person name="Zhou Y.H."/>
            <person name="Cheng J.X."/>
            <person name="Dai P.F."/>
            <person name="Guo W.B."/>
            <person name="Han X.H."/>
            <person name="Huang E.J."/>
            <person name="Li L.F."/>
            <person name="Wei W."/>
            <person name="Gao Y.C."/>
            <person name="Liu J.Z."/>
            <person name="Shao H.Z."/>
            <person name="Wang X."/>
            <person name="Wang C.C."/>
            <person name="Yang T.C."/>
            <person name="Huo Q.B."/>
            <person name="Li W."/>
            <person name="Chen H.Y."/>
            <person name="Chen S.E."/>
            <person name="Zhou L.G."/>
            <person name="Ni X.B."/>
            <person name="Tian J.H."/>
            <person name="Sheng Y."/>
            <person name="Liu T."/>
            <person name="Pan Y.S."/>
            <person name="Xia L.Y."/>
            <person name="Li J."/>
            <person name="Zhao F."/>
            <person name="Cao W.C."/>
        </authorList>
    </citation>
    <scope>NUCLEOTIDE SEQUENCE</scope>
    <source>
        <strain evidence="7">Rsan-2018</strain>
    </source>
</reference>
<dbReference type="AlphaFoldDB" id="A0A9D4SQI0"/>
<evidence type="ECO:0000256" key="5">
    <source>
        <dbReference type="ARBA" id="ARBA00023136"/>
    </source>
</evidence>
<dbReference type="OMA" id="HWEDLMN"/>
<dbReference type="Pfam" id="PF04819">
    <property type="entry name" value="DUF716"/>
    <property type="match status" value="1"/>
</dbReference>
<dbReference type="PANTHER" id="PTHR16007">
    <property type="entry name" value="EPIDIDYMAL MEMBRANE PROTEIN E9-RELATED"/>
    <property type="match status" value="1"/>
</dbReference>
<gene>
    <name evidence="7" type="ORF">HPB52_008511</name>
</gene>
<keyword evidence="5 6" id="KW-0472">Membrane</keyword>
<keyword evidence="4 6" id="KW-1133">Transmembrane helix</keyword>
<dbReference type="InterPro" id="IPR006904">
    <property type="entry name" value="DUF716"/>
</dbReference>
<protein>
    <recommendedName>
        <fullName evidence="9">Dermal papilla derived protein</fullName>
    </recommendedName>
</protein>
<name>A0A9D4SQI0_RHISA</name>
<evidence type="ECO:0000313" key="7">
    <source>
        <dbReference type="EMBL" id="KAH7939217.1"/>
    </source>
</evidence>